<dbReference type="PANTHER" id="PTHR46666:SF2">
    <property type="entry name" value="60S RIBOSOMAL L18A-LIKE PROTEIN"/>
    <property type="match status" value="1"/>
</dbReference>
<name>A0A2Z7AD76_9LAMI</name>
<organism evidence="2 3">
    <name type="scientific">Dorcoceras hygrometricum</name>
    <dbReference type="NCBI Taxonomy" id="472368"/>
    <lineage>
        <taxon>Eukaryota</taxon>
        <taxon>Viridiplantae</taxon>
        <taxon>Streptophyta</taxon>
        <taxon>Embryophyta</taxon>
        <taxon>Tracheophyta</taxon>
        <taxon>Spermatophyta</taxon>
        <taxon>Magnoliopsida</taxon>
        <taxon>eudicotyledons</taxon>
        <taxon>Gunneridae</taxon>
        <taxon>Pentapetalae</taxon>
        <taxon>asterids</taxon>
        <taxon>lamiids</taxon>
        <taxon>Lamiales</taxon>
        <taxon>Gesneriaceae</taxon>
        <taxon>Didymocarpoideae</taxon>
        <taxon>Trichosporeae</taxon>
        <taxon>Loxocarpinae</taxon>
        <taxon>Dorcoceras</taxon>
    </lineage>
</organism>
<protein>
    <submittedName>
        <fullName evidence="2">Uncharacterized protein</fullName>
    </submittedName>
</protein>
<dbReference type="AlphaFoldDB" id="A0A2Z7AD76"/>
<dbReference type="EMBL" id="KV017166">
    <property type="protein sequence ID" value="KZV18997.1"/>
    <property type="molecule type" value="Genomic_DNA"/>
</dbReference>
<evidence type="ECO:0000313" key="3">
    <source>
        <dbReference type="Proteomes" id="UP000250235"/>
    </source>
</evidence>
<gene>
    <name evidence="2" type="ORF">F511_27099</name>
</gene>
<keyword evidence="1" id="KW-0732">Signal</keyword>
<proteinExistence type="predicted"/>
<keyword evidence="3" id="KW-1185">Reference proteome</keyword>
<reference evidence="2 3" key="1">
    <citation type="journal article" date="2015" name="Proc. Natl. Acad. Sci. U.S.A.">
        <title>The resurrection genome of Boea hygrometrica: A blueprint for survival of dehydration.</title>
        <authorList>
            <person name="Xiao L."/>
            <person name="Yang G."/>
            <person name="Zhang L."/>
            <person name="Yang X."/>
            <person name="Zhao S."/>
            <person name="Ji Z."/>
            <person name="Zhou Q."/>
            <person name="Hu M."/>
            <person name="Wang Y."/>
            <person name="Chen M."/>
            <person name="Xu Y."/>
            <person name="Jin H."/>
            <person name="Xiao X."/>
            <person name="Hu G."/>
            <person name="Bao F."/>
            <person name="Hu Y."/>
            <person name="Wan P."/>
            <person name="Li L."/>
            <person name="Deng X."/>
            <person name="Kuang T."/>
            <person name="Xiang C."/>
            <person name="Zhu J.K."/>
            <person name="Oliver M.J."/>
            <person name="He Y."/>
        </authorList>
    </citation>
    <scope>NUCLEOTIDE SEQUENCE [LARGE SCALE GENOMIC DNA]</scope>
    <source>
        <strain evidence="3">cv. XS01</strain>
    </source>
</reference>
<evidence type="ECO:0000256" key="1">
    <source>
        <dbReference type="SAM" id="SignalP"/>
    </source>
</evidence>
<feature type="signal peptide" evidence="1">
    <location>
        <begin position="1"/>
        <end position="27"/>
    </location>
</feature>
<evidence type="ECO:0000313" key="2">
    <source>
        <dbReference type="EMBL" id="KZV18997.1"/>
    </source>
</evidence>
<dbReference type="Proteomes" id="UP000250235">
    <property type="component" value="Unassembled WGS sequence"/>
</dbReference>
<dbReference type="PANTHER" id="PTHR46666">
    <property type="entry name" value="60S RIBOSOMAL L18A-LIKE PROTEIN"/>
    <property type="match status" value="1"/>
</dbReference>
<sequence>MGGDKKENKSLISLLILQLALLGVTDASVEEGGVRNSLEVVTSVSDKRLDLLRPSARFYTMLKGKMADAADKVKGKYTLIRDDDDSQLGIYEKPLPCFGCGIGWFSDPRERAGLAASAIAVSISLSHVRLSSFFGWPDV</sequence>
<dbReference type="OrthoDB" id="1922941at2759"/>
<feature type="chain" id="PRO_5016341055" evidence="1">
    <location>
        <begin position="28"/>
        <end position="139"/>
    </location>
</feature>
<accession>A0A2Z7AD76</accession>